<proteinExistence type="predicted"/>
<feature type="compositionally biased region" description="Basic and acidic residues" evidence="3">
    <location>
        <begin position="222"/>
        <end position="237"/>
    </location>
</feature>
<evidence type="ECO:0000313" key="6">
    <source>
        <dbReference type="Proteomes" id="UP000095767"/>
    </source>
</evidence>
<sequence>LANADCKLKICDFGLARVAFNDTPTAIFWTDYVATRWYRAPELCGSFFSKYTPAIDIWSIGCIFAELLTGKPLFPGKNVVHQLDIITDLLGTPSPEAISRVDPLALCLLERMLAFDPKDRPSAEEALADPYFKNIANVDREPSAQPVTKLEFEFERRRITKEDIRELIYREILEYHPNMLREFLEGTESTSFMYPSAVDHFKKQFAYLEEHYAKGSTAAPPERQHNSLPRDDTRRAQLDSSSVGVNRLPQGGATRPARGVCSAVRYGNCSSSAADQYEQRRIARNPAIGPNGVSPRSSYPRRIPTCKSETSEADRIDVSQTGQPKPYIPNKLPTTVDGRNGHW</sequence>
<dbReference type="SUPFAM" id="SSF56112">
    <property type="entry name" value="Protein kinase-like (PK-like)"/>
    <property type="match status" value="1"/>
</dbReference>
<dbReference type="Proteomes" id="UP000095767">
    <property type="component" value="Unassembled WGS sequence"/>
</dbReference>
<keyword evidence="6" id="KW-1185">Reference proteome</keyword>
<comment type="caution">
    <text evidence="5">The sequence shown here is derived from an EMBL/GenBank/DDBJ whole genome shotgun (WGS) entry which is preliminary data.</text>
</comment>
<dbReference type="SMART" id="SM00220">
    <property type="entry name" value="S_TKc"/>
    <property type="match status" value="1"/>
</dbReference>
<evidence type="ECO:0000259" key="4">
    <source>
        <dbReference type="PROSITE" id="PS50011"/>
    </source>
</evidence>
<dbReference type="InterPro" id="IPR050117">
    <property type="entry name" value="MAPK"/>
</dbReference>
<evidence type="ECO:0000256" key="1">
    <source>
        <dbReference type="ARBA" id="ARBA00022741"/>
    </source>
</evidence>
<dbReference type="Pfam" id="PF00069">
    <property type="entry name" value="Pkinase"/>
    <property type="match status" value="1"/>
</dbReference>
<keyword evidence="2" id="KW-0067">ATP-binding</keyword>
<organism evidence="5 6">
    <name type="scientific">Dichanthelium oligosanthes</name>
    <dbReference type="NCBI Taxonomy" id="888268"/>
    <lineage>
        <taxon>Eukaryota</taxon>
        <taxon>Viridiplantae</taxon>
        <taxon>Streptophyta</taxon>
        <taxon>Embryophyta</taxon>
        <taxon>Tracheophyta</taxon>
        <taxon>Spermatophyta</taxon>
        <taxon>Magnoliopsida</taxon>
        <taxon>Liliopsida</taxon>
        <taxon>Poales</taxon>
        <taxon>Poaceae</taxon>
        <taxon>PACMAD clade</taxon>
        <taxon>Panicoideae</taxon>
        <taxon>Panicodae</taxon>
        <taxon>Paniceae</taxon>
        <taxon>Dichantheliinae</taxon>
        <taxon>Dichanthelium</taxon>
    </lineage>
</organism>
<feature type="non-terminal residue" evidence="5">
    <location>
        <position position="1"/>
    </location>
</feature>
<dbReference type="AlphaFoldDB" id="A0A1E5VKH0"/>
<reference evidence="5 6" key="1">
    <citation type="submission" date="2016-09" db="EMBL/GenBank/DDBJ databases">
        <title>The draft genome of Dichanthelium oligosanthes: A C3 panicoid grass species.</title>
        <authorList>
            <person name="Studer A.J."/>
            <person name="Schnable J.C."/>
            <person name="Brutnell T.P."/>
        </authorList>
    </citation>
    <scope>NUCLEOTIDE SEQUENCE [LARGE SCALE GENOMIC DNA]</scope>
    <source>
        <strain evidence="6">cv. Kellogg 1175</strain>
        <tissue evidence="5">Leaf</tissue>
    </source>
</reference>
<dbReference type="InterPro" id="IPR000719">
    <property type="entry name" value="Prot_kinase_dom"/>
</dbReference>
<dbReference type="OrthoDB" id="2396at2759"/>
<dbReference type="STRING" id="888268.A0A1E5VKH0"/>
<dbReference type="Gene3D" id="3.30.200.20">
    <property type="entry name" value="Phosphorylase Kinase, domain 1"/>
    <property type="match status" value="1"/>
</dbReference>
<gene>
    <name evidence="5" type="ORF">BAE44_0013382</name>
</gene>
<dbReference type="InterPro" id="IPR011009">
    <property type="entry name" value="Kinase-like_dom_sf"/>
</dbReference>
<dbReference type="PROSITE" id="PS50011">
    <property type="entry name" value="PROTEIN_KINASE_DOM"/>
    <property type="match status" value="1"/>
</dbReference>
<keyword evidence="5" id="KW-0808">Transferase</keyword>
<dbReference type="FunFam" id="1.10.510.10:FF:001849">
    <property type="match status" value="1"/>
</dbReference>
<dbReference type="GO" id="GO:0004672">
    <property type="term" value="F:protein kinase activity"/>
    <property type="evidence" value="ECO:0007669"/>
    <property type="project" value="InterPro"/>
</dbReference>
<dbReference type="PANTHER" id="PTHR24055">
    <property type="entry name" value="MITOGEN-ACTIVATED PROTEIN KINASE"/>
    <property type="match status" value="1"/>
</dbReference>
<dbReference type="Gene3D" id="1.10.510.10">
    <property type="entry name" value="Transferase(Phosphotransferase) domain 1"/>
    <property type="match status" value="2"/>
</dbReference>
<feature type="region of interest" description="Disordered" evidence="3">
    <location>
        <begin position="214"/>
        <end position="257"/>
    </location>
</feature>
<keyword evidence="1" id="KW-0547">Nucleotide-binding</keyword>
<evidence type="ECO:0000313" key="5">
    <source>
        <dbReference type="EMBL" id="OEL25599.1"/>
    </source>
</evidence>
<dbReference type="GO" id="GO:0005524">
    <property type="term" value="F:ATP binding"/>
    <property type="evidence" value="ECO:0007669"/>
    <property type="project" value="UniProtKB-KW"/>
</dbReference>
<evidence type="ECO:0000256" key="2">
    <source>
        <dbReference type="ARBA" id="ARBA00022840"/>
    </source>
</evidence>
<feature type="region of interest" description="Disordered" evidence="3">
    <location>
        <begin position="286"/>
        <end position="343"/>
    </location>
</feature>
<evidence type="ECO:0000256" key="3">
    <source>
        <dbReference type="SAM" id="MobiDB-lite"/>
    </source>
</evidence>
<protein>
    <submittedName>
        <fullName evidence="5">Mitogen-activated protein kinase 14</fullName>
    </submittedName>
</protein>
<keyword evidence="5" id="KW-0418">Kinase</keyword>
<name>A0A1E5VKH0_9POAL</name>
<accession>A0A1E5VKH0</accession>
<feature type="domain" description="Protein kinase" evidence="4">
    <location>
        <begin position="1"/>
        <end position="132"/>
    </location>
</feature>
<dbReference type="EMBL" id="LWDX02036858">
    <property type="protein sequence ID" value="OEL25599.1"/>
    <property type="molecule type" value="Genomic_DNA"/>
</dbReference>